<gene>
    <name evidence="2" type="ORF">ACJ72_04504</name>
</gene>
<reference evidence="2 3" key="1">
    <citation type="submission" date="2015-07" db="EMBL/GenBank/DDBJ databases">
        <title>Emmonsia species relationships and genome sequence.</title>
        <authorList>
            <person name="Cuomo C.A."/>
            <person name="Schwartz I.S."/>
            <person name="Kenyon C."/>
            <person name="de Hoog G.S."/>
            <person name="Govender N.P."/>
            <person name="Botha A."/>
            <person name="Moreno L."/>
            <person name="de Vries M."/>
            <person name="Munoz J.F."/>
            <person name="Stielow J.B."/>
        </authorList>
    </citation>
    <scope>NUCLEOTIDE SEQUENCE [LARGE SCALE GENOMIC DNA]</scope>
    <source>
        <strain evidence="2 3">CBS 136260</strain>
    </source>
</reference>
<comment type="caution">
    <text evidence="2">The sequence shown here is derived from an EMBL/GenBank/DDBJ whole genome shotgun (WGS) entry which is preliminary data.</text>
</comment>
<evidence type="ECO:0000256" key="1">
    <source>
        <dbReference type="SAM" id="MobiDB-lite"/>
    </source>
</evidence>
<keyword evidence="3" id="KW-1185">Reference proteome</keyword>
<dbReference type="Proteomes" id="UP000091918">
    <property type="component" value="Unassembled WGS sequence"/>
</dbReference>
<name>A0A1B7NWK6_9EURO</name>
<evidence type="ECO:0000313" key="3">
    <source>
        <dbReference type="Proteomes" id="UP000091918"/>
    </source>
</evidence>
<protein>
    <submittedName>
        <fullName evidence="2">Uncharacterized protein</fullName>
    </submittedName>
</protein>
<feature type="compositionally biased region" description="Polar residues" evidence="1">
    <location>
        <begin position="199"/>
        <end position="218"/>
    </location>
</feature>
<dbReference type="EMBL" id="LGUA01000535">
    <property type="protein sequence ID" value="OAX81154.1"/>
    <property type="molecule type" value="Genomic_DNA"/>
</dbReference>
<evidence type="ECO:0000313" key="2">
    <source>
        <dbReference type="EMBL" id="OAX81154.1"/>
    </source>
</evidence>
<dbReference type="AlphaFoldDB" id="A0A1B7NWK6"/>
<dbReference type="OrthoDB" id="2959714at2759"/>
<proteinExistence type="predicted"/>
<sequence length="280" mass="31631">MDQSTTTGGLPAGYLDDVCSIFDRHNHPIVLVEQCAMLWMGIPGTPADYDFLVRDSQLDDIVAAFIASGEWEHAEQDLSAHFNDSHVKKVPRLRRSTREPIHISLWPEKLYFLAVDGPKVQVPNVVVSWDCVLMEEHFDPGIGYPITKTALEARKTRILPRQLAQHENTSPIFIPTIPRVIDALLDQDRYRHDHARGSGLSSDKNKTSSTAGENNNPDNILANRPAEHITSFVECLYLERPEQQAKLLPHISAHNLSTMEARLARFRRRPTIVLDNLTGY</sequence>
<feature type="region of interest" description="Disordered" evidence="1">
    <location>
        <begin position="193"/>
        <end position="222"/>
    </location>
</feature>
<organism evidence="2 3">
    <name type="scientific">Emergomyces africanus</name>
    <dbReference type="NCBI Taxonomy" id="1955775"/>
    <lineage>
        <taxon>Eukaryota</taxon>
        <taxon>Fungi</taxon>
        <taxon>Dikarya</taxon>
        <taxon>Ascomycota</taxon>
        <taxon>Pezizomycotina</taxon>
        <taxon>Eurotiomycetes</taxon>
        <taxon>Eurotiomycetidae</taxon>
        <taxon>Onygenales</taxon>
        <taxon>Ajellomycetaceae</taxon>
        <taxon>Emergomyces</taxon>
    </lineage>
</organism>
<accession>A0A1B7NWK6</accession>